<feature type="transmembrane region" description="Helical" evidence="7">
    <location>
        <begin position="390"/>
        <end position="409"/>
    </location>
</feature>
<feature type="transmembrane region" description="Helical" evidence="7">
    <location>
        <begin position="218"/>
        <end position="238"/>
    </location>
</feature>
<feature type="transmembrane region" description="Helical" evidence="7">
    <location>
        <begin position="290"/>
        <end position="309"/>
    </location>
</feature>
<evidence type="ECO:0000256" key="5">
    <source>
        <dbReference type="ARBA" id="ARBA00023136"/>
    </source>
</evidence>
<feature type="transmembrane region" description="Helical" evidence="7">
    <location>
        <begin position="155"/>
        <end position="180"/>
    </location>
</feature>
<gene>
    <name evidence="10" type="ORF">UV8b_05838</name>
    <name evidence="9" type="ORF">UVI_02015620</name>
</gene>
<protein>
    <recommendedName>
        <fullName evidence="8">Major facilitator superfamily (MFS) profile domain-containing protein</fullName>
    </recommendedName>
</protein>
<dbReference type="PANTHER" id="PTHR23501">
    <property type="entry name" value="MAJOR FACILITATOR SUPERFAMILY"/>
    <property type="match status" value="1"/>
</dbReference>
<feature type="transmembrane region" description="Helical" evidence="7">
    <location>
        <begin position="527"/>
        <end position="546"/>
    </location>
</feature>
<feature type="transmembrane region" description="Helical" evidence="7">
    <location>
        <begin position="62"/>
        <end position="82"/>
    </location>
</feature>
<dbReference type="HOGENOM" id="CLU_000960_22_1_1"/>
<dbReference type="OrthoDB" id="10021397at2759"/>
<feature type="region of interest" description="Disordered" evidence="6">
    <location>
        <begin position="1"/>
        <end position="52"/>
    </location>
</feature>
<evidence type="ECO:0000256" key="4">
    <source>
        <dbReference type="ARBA" id="ARBA00022989"/>
    </source>
</evidence>
<feature type="transmembrane region" description="Helical" evidence="7">
    <location>
        <begin position="102"/>
        <end position="122"/>
    </location>
</feature>
<dbReference type="PANTHER" id="PTHR23501:SF201">
    <property type="entry name" value="MFS AFLATOXIN EFFLUX PUMP"/>
    <property type="match status" value="1"/>
</dbReference>
<dbReference type="GO" id="GO:0022857">
    <property type="term" value="F:transmembrane transporter activity"/>
    <property type="evidence" value="ECO:0007669"/>
    <property type="project" value="InterPro"/>
</dbReference>
<dbReference type="EMBL" id="CP072756">
    <property type="protein sequence ID" value="QUC21595.1"/>
    <property type="molecule type" value="Genomic_DNA"/>
</dbReference>
<evidence type="ECO:0000256" key="6">
    <source>
        <dbReference type="SAM" id="MobiDB-lite"/>
    </source>
</evidence>
<keyword evidence="4 7" id="KW-1133">Transmembrane helix</keyword>
<feature type="transmembrane region" description="Helical" evidence="7">
    <location>
        <begin position="259"/>
        <end position="278"/>
    </location>
</feature>
<keyword evidence="5 7" id="KW-0472">Membrane</keyword>
<dbReference type="STRING" id="1159556.A0A063CA88"/>
<feature type="transmembrane region" description="Helical" evidence="7">
    <location>
        <begin position="330"/>
        <end position="352"/>
    </location>
</feature>
<dbReference type="FunFam" id="1.20.1720.10:FF:000012">
    <property type="entry name" value="MFS toxin efflux pump (AflT)"/>
    <property type="match status" value="1"/>
</dbReference>
<keyword evidence="11" id="KW-1185">Reference proteome</keyword>
<keyword evidence="2" id="KW-0813">Transport</keyword>
<dbReference type="InterPro" id="IPR011701">
    <property type="entry name" value="MFS"/>
</dbReference>
<dbReference type="Gene3D" id="1.20.1250.20">
    <property type="entry name" value="MFS general substrate transporter like domains"/>
    <property type="match status" value="2"/>
</dbReference>
<evidence type="ECO:0000313" key="12">
    <source>
        <dbReference type="Proteomes" id="UP000054053"/>
    </source>
</evidence>
<dbReference type="Pfam" id="PF07690">
    <property type="entry name" value="MFS_1"/>
    <property type="match status" value="1"/>
</dbReference>
<evidence type="ECO:0000259" key="8">
    <source>
        <dbReference type="PROSITE" id="PS50850"/>
    </source>
</evidence>
<proteinExistence type="predicted"/>
<evidence type="ECO:0000256" key="3">
    <source>
        <dbReference type="ARBA" id="ARBA00022692"/>
    </source>
</evidence>
<evidence type="ECO:0000313" key="11">
    <source>
        <dbReference type="Proteomes" id="UP000027002"/>
    </source>
</evidence>
<dbReference type="InterPro" id="IPR020846">
    <property type="entry name" value="MFS_dom"/>
</dbReference>
<organism evidence="9 12">
    <name type="scientific">Ustilaginoidea virens</name>
    <name type="common">Rice false smut fungus</name>
    <name type="synonym">Villosiclava virens</name>
    <dbReference type="NCBI Taxonomy" id="1159556"/>
    <lineage>
        <taxon>Eukaryota</taxon>
        <taxon>Fungi</taxon>
        <taxon>Dikarya</taxon>
        <taxon>Ascomycota</taxon>
        <taxon>Pezizomycotina</taxon>
        <taxon>Sordariomycetes</taxon>
        <taxon>Hypocreomycetidae</taxon>
        <taxon>Hypocreales</taxon>
        <taxon>Clavicipitaceae</taxon>
        <taxon>Ustilaginoidea</taxon>
    </lineage>
</organism>
<evidence type="ECO:0000256" key="2">
    <source>
        <dbReference type="ARBA" id="ARBA00022448"/>
    </source>
</evidence>
<evidence type="ECO:0000313" key="9">
    <source>
        <dbReference type="EMBL" id="GAO13565.1"/>
    </source>
</evidence>
<dbReference type="CDD" id="cd17502">
    <property type="entry name" value="MFS_Azr1_MDR_like"/>
    <property type="match status" value="1"/>
</dbReference>
<feature type="transmembrane region" description="Helical" evidence="7">
    <location>
        <begin position="364"/>
        <end position="383"/>
    </location>
</feature>
<sequence>MASPHEKAGPLADTNNDSATAGKPVAPQEPSVSEPDADKVQQSRPGYDPEAEKNFQPKTLKFWLIILPIFVSVFLVALDRTILATAVPRITDEFKSLGDIGWYGSAYMLATSACQLLFGRIYRFYSIRWTLLVTIVVFEIGSAVCGAAPSSEVFIAGRAIAGVGSAGIWTGSMMSIIPMVPLHKRPVFQGLFGMVFGISSVSGPLIGGAFTERATWRWCFYMNLPIGAVAFALLYLFMHPASPKVERATAMQQITRLDPLGTFFFVPSVACLLLALQWGGSTYAWSNWRIILLFVMFGVTAVAFAVVQVRMPETATLPVRILRRRTVLSATFFMLFLAASMILVIYYLPLWFQATKNVNPVDSGIYTIPLVLSLVVASIANGIVTQKIGYYAPSMILSPCVTAIGYGLLTTFTPDTGSPRWIGYQFITGFGIGLGMQSTGLAMQATLPREDISTGVAITFFAQQLGGAVFVTVGQTILSTLLVKQLRDVPGLDAARIVRTGATELHKAVPAQFVGTVINAYNFAVTRIFYCALALALAQLVAASFIEWRSIKKPKGVAAAADKAADA</sequence>
<name>A0A063CA88_USTVR</name>
<dbReference type="Proteomes" id="UP000027002">
    <property type="component" value="Chromosome 4"/>
</dbReference>
<dbReference type="FunFam" id="1.20.1250.20:FF:000196">
    <property type="entry name" value="MFS toxin efflux pump (AflT)"/>
    <property type="match status" value="1"/>
</dbReference>
<reference evidence="9" key="1">
    <citation type="journal article" date="2016" name="Genome Announc.">
        <title>Genome Sequence of Ustilaginoidea virens IPU010, a Rice Pathogenic Fungus Causing False Smut.</title>
        <authorList>
            <person name="Kumagai T."/>
            <person name="Ishii T."/>
            <person name="Terai G."/>
            <person name="Umemura M."/>
            <person name="Machida M."/>
            <person name="Asai K."/>
        </authorList>
    </citation>
    <scope>NUCLEOTIDE SEQUENCE [LARGE SCALE GENOMIC DNA]</scope>
    <source>
        <strain evidence="9">IPU010</strain>
    </source>
</reference>
<keyword evidence="3 7" id="KW-0812">Transmembrane</keyword>
<dbReference type="GeneID" id="66066615"/>
<reference evidence="10" key="3">
    <citation type="submission" date="2020-03" db="EMBL/GenBank/DDBJ databases">
        <title>A mixture of massive structural variations and highly conserved coding sequences in Ustilaginoidea virens genome.</title>
        <authorList>
            <person name="Zhang K."/>
            <person name="Zhao Z."/>
            <person name="Zhang Z."/>
            <person name="Li Y."/>
            <person name="Hsiang T."/>
            <person name="Sun W."/>
        </authorList>
    </citation>
    <scope>NUCLEOTIDE SEQUENCE</scope>
    <source>
        <strain evidence="10">UV-8b</strain>
    </source>
</reference>
<dbReference type="EMBL" id="BBTG02000006">
    <property type="protein sequence ID" value="GAO13565.1"/>
    <property type="molecule type" value="Genomic_DNA"/>
</dbReference>
<dbReference type="KEGG" id="uvi:66066615"/>
<feature type="transmembrane region" description="Helical" evidence="7">
    <location>
        <begin position="129"/>
        <end position="149"/>
    </location>
</feature>
<accession>A0A063CA88</accession>
<dbReference type="SUPFAM" id="SSF103473">
    <property type="entry name" value="MFS general substrate transporter"/>
    <property type="match status" value="1"/>
</dbReference>
<feature type="transmembrane region" description="Helical" evidence="7">
    <location>
        <begin position="187"/>
        <end position="206"/>
    </location>
</feature>
<feature type="transmembrane region" description="Helical" evidence="7">
    <location>
        <begin position="421"/>
        <end position="443"/>
    </location>
</feature>
<dbReference type="GO" id="GO:0005886">
    <property type="term" value="C:plasma membrane"/>
    <property type="evidence" value="ECO:0007669"/>
    <property type="project" value="TreeGrafter"/>
</dbReference>
<dbReference type="Proteomes" id="UP000054053">
    <property type="component" value="Unassembled WGS sequence"/>
</dbReference>
<comment type="subcellular location">
    <subcellularLocation>
        <location evidence="1">Membrane</location>
        <topology evidence="1">Multi-pass membrane protein</topology>
    </subcellularLocation>
</comment>
<dbReference type="PROSITE" id="PS50850">
    <property type="entry name" value="MFS"/>
    <property type="match status" value="1"/>
</dbReference>
<reference evidence="12" key="2">
    <citation type="journal article" date="2016" name="Genome Announc.">
        <title>Genome sequence of Ustilaginoidea virens IPU010, a rice pathogenic fungus causing false smut.</title>
        <authorList>
            <person name="Kumagai T."/>
            <person name="Ishii T."/>
            <person name="Terai G."/>
            <person name="Umemura M."/>
            <person name="Machida M."/>
            <person name="Asai K."/>
        </authorList>
    </citation>
    <scope>NUCLEOTIDE SEQUENCE [LARGE SCALE GENOMIC DNA]</scope>
    <source>
        <strain evidence="12">IPU010</strain>
    </source>
</reference>
<evidence type="ECO:0000256" key="7">
    <source>
        <dbReference type="SAM" id="Phobius"/>
    </source>
</evidence>
<evidence type="ECO:0000256" key="1">
    <source>
        <dbReference type="ARBA" id="ARBA00004141"/>
    </source>
</evidence>
<evidence type="ECO:0000313" key="10">
    <source>
        <dbReference type="EMBL" id="QUC21595.1"/>
    </source>
</evidence>
<dbReference type="RefSeq" id="XP_042999268.1">
    <property type="nucleotide sequence ID" value="XM_043143335.1"/>
</dbReference>
<dbReference type="AlphaFoldDB" id="A0A063CA88"/>
<feature type="transmembrane region" description="Helical" evidence="7">
    <location>
        <begin position="455"/>
        <end position="478"/>
    </location>
</feature>
<dbReference type="InterPro" id="IPR036259">
    <property type="entry name" value="MFS_trans_sf"/>
</dbReference>
<feature type="domain" description="Major facilitator superfamily (MFS) profile" evidence="8">
    <location>
        <begin position="65"/>
        <end position="551"/>
    </location>
</feature>